<comment type="caution">
    <text evidence="4">The sequence shown here is derived from an EMBL/GenBank/DDBJ whole genome shotgun (WGS) entry which is preliminary data.</text>
</comment>
<sequence>MAKWKPRTGSGTGGRPATRWQYSRTGWAQHGREKQKTERCCENLLRAMQSRGWAIPRLRRVFHHKQKKKFKASNFFIEKIFLLLNCAMAFYNQPNLATIVIMAVLATTISNQLGASPMIHEGSITNPSTATEASETPAHQTNSEEAESELPAHLNITSFGGPTSSRVSEKPGTSPRGKNLSCLATNKVNNSKIQSAIDLSEGVKVLDFVASGDLLDEPLVPVCDNDTMNRSDTDPHDVGFGPRTSVNSTGTLLHLTFTCEGQCGKRISFPCSCSATCVVYGTCCDNMASDCPHVWEEGLSRFDHIRRANIICSEDSIYMISSCPIREVGLESMRKRAMKKESMDLETNGRFSHGDRSTLKTENITQFNSSGENVSNQDMTETILRKLNELFLFAPVTDSETGLTFIDRTIYDCNNMSERNALIWSVRLDYNFINPTTMEEVDVFKTSYKYRPEFNKEILKAHLCLNVIDECSPAEDFEELKTIYADKCQKSFAAVTSRFDSPIYYQNIFCAFCNKHMHSRYRLIMTNIVMFKESALQVLMSFSTSNTISLRLDKSPEMSRATLPWSYAQCSIPLYDFSSSLEPRNLEADRTSVCSVTCEGPFFTLQSDGICKAQHNAFLAIADDGLPPLCPSAVENLGKFLVCSLKNEVESLRYADLSSRSISAMFDMTMNTSLYVVELDMALPQVASLIFSDKPKDIIQNIQHLAIILKVLKDYRLSQNLCPRQDRDTQKPKSNLRVIQTQPLGNFFFILGLFWPQDMEEFRGPVVNNQNTTVCFSTTELHRSGNKGVNTRYIYCMDDPEYERDASLARRFRSSPCLSYLNDVEIFSSDDVTNNAVGDKKILLKCVLSLNILVVSVIFINSVFGPSPITLIM</sequence>
<dbReference type="Proteomes" id="UP000735302">
    <property type="component" value="Unassembled WGS sequence"/>
</dbReference>
<accession>A0AAV3ZRL1</accession>
<protein>
    <recommendedName>
        <fullName evidence="3">SMB domain-containing protein</fullName>
    </recommendedName>
</protein>
<name>A0AAV3ZRL1_9GAST</name>
<dbReference type="InterPro" id="IPR001212">
    <property type="entry name" value="Somatomedin_B_dom"/>
</dbReference>
<evidence type="ECO:0000256" key="1">
    <source>
        <dbReference type="ARBA" id="ARBA00023157"/>
    </source>
</evidence>
<keyword evidence="5" id="KW-1185">Reference proteome</keyword>
<feature type="region of interest" description="Disordered" evidence="2">
    <location>
        <begin position="120"/>
        <end position="181"/>
    </location>
</feature>
<reference evidence="4 5" key="1">
    <citation type="journal article" date="2021" name="Elife">
        <title>Chloroplast acquisition without the gene transfer in kleptoplastic sea slugs, Plakobranchus ocellatus.</title>
        <authorList>
            <person name="Maeda T."/>
            <person name="Takahashi S."/>
            <person name="Yoshida T."/>
            <person name="Shimamura S."/>
            <person name="Takaki Y."/>
            <person name="Nagai Y."/>
            <person name="Toyoda A."/>
            <person name="Suzuki Y."/>
            <person name="Arimoto A."/>
            <person name="Ishii H."/>
            <person name="Satoh N."/>
            <person name="Nishiyama T."/>
            <person name="Hasebe M."/>
            <person name="Maruyama T."/>
            <person name="Minagawa J."/>
            <person name="Obokata J."/>
            <person name="Shigenobu S."/>
        </authorList>
    </citation>
    <scope>NUCLEOTIDE SEQUENCE [LARGE SCALE GENOMIC DNA]</scope>
</reference>
<dbReference type="EMBL" id="BLXT01002679">
    <property type="protein sequence ID" value="GFN96503.1"/>
    <property type="molecule type" value="Genomic_DNA"/>
</dbReference>
<feature type="domain" description="SMB" evidence="3">
    <location>
        <begin position="255"/>
        <end position="295"/>
    </location>
</feature>
<dbReference type="PROSITE" id="PS50958">
    <property type="entry name" value="SMB_2"/>
    <property type="match status" value="1"/>
</dbReference>
<feature type="region of interest" description="Disordered" evidence="2">
    <location>
        <begin position="1"/>
        <end position="34"/>
    </location>
</feature>
<evidence type="ECO:0000256" key="2">
    <source>
        <dbReference type="SAM" id="MobiDB-lite"/>
    </source>
</evidence>
<evidence type="ECO:0000313" key="5">
    <source>
        <dbReference type="Proteomes" id="UP000735302"/>
    </source>
</evidence>
<organism evidence="4 5">
    <name type="scientific">Plakobranchus ocellatus</name>
    <dbReference type="NCBI Taxonomy" id="259542"/>
    <lineage>
        <taxon>Eukaryota</taxon>
        <taxon>Metazoa</taxon>
        <taxon>Spiralia</taxon>
        <taxon>Lophotrochozoa</taxon>
        <taxon>Mollusca</taxon>
        <taxon>Gastropoda</taxon>
        <taxon>Heterobranchia</taxon>
        <taxon>Euthyneura</taxon>
        <taxon>Panpulmonata</taxon>
        <taxon>Sacoglossa</taxon>
        <taxon>Placobranchoidea</taxon>
        <taxon>Plakobranchidae</taxon>
        <taxon>Plakobranchus</taxon>
    </lineage>
</organism>
<evidence type="ECO:0000313" key="4">
    <source>
        <dbReference type="EMBL" id="GFN96503.1"/>
    </source>
</evidence>
<feature type="compositionally biased region" description="Polar residues" evidence="2">
    <location>
        <begin position="155"/>
        <end position="166"/>
    </location>
</feature>
<evidence type="ECO:0000259" key="3">
    <source>
        <dbReference type="PROSITE" id="PS50958"/>
    </source>
</evidence>
<keyword evidence="1" id="KW-1015">Disulfide bond</keyword>
<gene>
    <name evidence="4" type="ORF">PoB_002300900</name>
</gene>
<proteinExistence type="predicted"/>
<feature type="compositionally biased region" description="Polar residues" evidence="2">
    <location>
        <begin position="123"/>
        <end position="143"/>
    </location>
</feature>
<dbReference type="AlphaFoldDB" id="A0AAV3ZRL1"/>